<protein>
    <submittedName>
        <fullName evidence="1">Uncharacterized protein</fullName>
    </submittedName>
</protein>
<dbReference type="EMBL" id="CAMXCT030004357">
    <property type="protein sequence ID" value="CAL4796016.1"/>
    <property type="molecule type" value="Genomic_DNA"/>
</dbReference>
<evidence type="ECO:0000313" key="1">
    <source>
        <dbReference type="EMBL" id="CAI4008704.1"/>
    </source>
</evidence>
<evidence type="ECO:0000313" key="2">
    <source>
        <dbReference type="EMBL" id="CAL4796016.1"/>
    </source>
</evidence>
<reference evidence="1" key="1">
    <citation type="submission" date="2022-10" db="EMBL/GenBank/DDBJ databases">
        <authorList>
            <person name="Chen Y."/>
            <person name="Dougan E. K."/>
            <person name="Chan C."/>
            <person name="Rhodes N."/>
            <person name="Thang M."/>
        </authorList>
    </citation>
    <scope>NUCLEOTIDE SEQUENCE</scope>
</reference>
<keyword evidence="3" id="KW-1185">Reference proteome</keyword>
<organism evidence="1">
    <name type="scientific">Cladocopium goreaui</name>
    <dbReference type="NCBI Taxonomy" id="2562237"/>
    <lineage>
        <taxon>Eukaryota</taxon>
        <taxon>Sar</taxon>
        <taxon>Alveolata</taxon>
        <taxon>Dinophyceae</taxon>
        <taxon>Suessiales</taxon>
        <taxon>Symbiodiniaceae</taxon>
        <taxon>Cladocopium</taxon>
    </lineage>
</organism>
<evidence type="ECO:0000313" key="3">
    <source>
        <dbReference type="Proteomes" id="UP001152797"/>
    </source>
</evidence>
<proteinExistence type="predicted"/>
<dbReference type="AlphaFoldDB" id="A0A9P1DGT7"/>
<name>A0A9P1DGT7_9DINO</name>
<reference evidence="2 3" key="2">
    <citation type="submission" date="2024-05" db="EMBL/GenBank/DDBJ databases">
        <authorList>
            <person name="Chen Y."/>
            <person name="Shah S."/>
            <person name="Dougan E. K."/>
            <person name="Thang M."/>
            <person name="Chan C."/>
        </authorList>
    </citation>
    <scope>NUCLEOTIDE SEQUENCE [LARGE SCALE GENOMIC DNA]</scope>
</reference>
<sequence length="192" mass="21932">MELLGSPGWSWLDFWEHASKEDWAAHHPVLSLDEEQRCKAVAVTLHGDEGESKRSKNVLILSWSSIGIHGPSLKTKFPFCVIKSDLFVTQEKKNLTMLELQKAFVRMMNDCSRSTVDGYSLWYVCGKGDWKHKKDWLCEKRYWSTQGSHSAGMCRRCFCTGASYMDVFHQPGWHQPGEDPVESSFDPIPCLG</sequence>
<accession>A0A9P1DGT7</accession>
<dbReference type="OrthoDB" id="407055at2759"/>
<comment type="caution">
    <text evidence="1">The sequence shown here is derived from an EMBL/GenBank/DDBJ whole genome shotgun (WGS) entry which is preliminary data.</text>
</comment>
<dbReference type="EMBL" id="CAMXCT010004357">
    <property type="protein sequence ID" value="CAI4008704.1"/>
    <property type="molecule type" value="Genomic_DNA"/>
</dbReference>
<dbReference type="Proteomes" id="UP001152797">
    <property type="component" value="Unassembled WGS sequence"/>
</dbReference>
<gene>
    <name evidence="1" type="ORF">C1SCF055_LOCUS34118</name>
</gene>
<dbReference type="EMBL" id="CAMXCT020004357">
    <property type="protein sequence ID" value="CAL1162079.1"/>
    <property type="molecule type" value="Genomic_DNA"/>
</dbReference>